<evidence type="ECO:0000313" key="2">
    <source>
        <dbReference type="EMBL" id="AYN58067.1"/>
    </source>
</evidence>
<dbReference type="GeneID" id="55611978"/>
<sequence>MPAPPCKPNCMCGKHFRTREHNRRIGESVKERQLQNLKEGKPINQFKREK</sequence>
<reference evidence="2" key="1">
    <citation type="submission" date="2018-09" db="EMBL/GenBank/DDBJ databases">
        <authorList>
            <person name="Bryant B."/>
            <person name="Burch A."/>
            <person name="Dorissaint R."/>
            <person name="Douthitt C."/>
            <person name="Garofalo J."/>
            <person name="Kuiack J."/>
            <person name="Marcillon S."/>
            <person name="Moreno J."/>
            <person name="Norus J."/>
            <person name="Parks M."/>
            <person name="Peroza J."/>
            <person name="Wilse K."/>
            <person name="Wiersma-Koch H."/>
            <person name="D'Elia T."/>
            <person name="Garlena R.A."/>
            <person name="Russell D.A."/>
            <person name="Pope W.H."/>
            <person name="Jacobs-Sera D."/>
            <person name="Hatfull G.F."/>
        </authorList>
    </citation>
    <scope>NUCLEOTIDE SEQUENCE [LARGE SCALE GENOMIC DNA]</scope>
</reference>
<gene>
    <name evidence="2" type="primary">118</name>
    <name evidence="2" type="ORF">SEA_FOWLMOUTH_118</name>
</gene>
<accession>A0A3G2KGI2</accession>
<proteinExistence type="predicted"/>
<dbReference type="RefSeq" id="YP_009841785.1">
    <property type="nucleotide sequence ID" value="NC_048734.1"/>
</dbReference>
<dbReference type="EMBL" id="MH834613">
    <property type="protein sequence ID" value="AYN58067.1"/>
    <property type="molecule type" value="Genomic_DNA"/>
</dbReference>
<dbReference type="KEGG" id="vg:55611978"/>
<evidence type="ECO:0000256" key="1">
    <source>
        <dbReference type="SAM" id="MobiDB-lite"/>
    </source>
</evidence>
<keyword evidence="3" id="KW-1185">Reference proteome</keyword>
<dbReference type="Proteomes" id="UP000278789">
    <property type="component" value="Segment"/>
</dbReference>
<evidence type="ECO:0000313" key="3">
    <source>
        <dbReference type="Proteomes" id="UP000278789"/>
    </source>
</evidence>
<name>A0A3G2KGI2_9CAUD</name>
<feature type="region of interest" description="Disordered" evidence="1">
    <location>
        <begin position="23"/>
        <end position="50"/>
    </location>
</feature>
<protein>
    <submittedName>
        <fullName evidence="2">Uncharacterized protein</fullName>
    </submittedName>
</protein>
<organism evidence="2 3">
    <name type="scientific">Mycobacterium phage Fowlmouth</name>
    <dbReference type="NCBI Taxonomy" id="2419978"/>
    <lineage>
        <taxon>Viruses</taxon>
        <taxon>Duplodnaviria</taxon>
        <taxon>Heunggongvirae</taxon>
        <taxon>Uroviricota</taxon>
        <taxon>Caudoviricetes</taxon>
        <taxon>Fowlmouthvirus</taxon>
        <taxon>Fowlmouthvirus fowlmouth</taxon>
    </lineage>
</organism>